<evidence type="ECO:0000256" key="11">
    <source>
        <dbReference type="ARBA" id="ARBA00023237"/>
    </source>
</evidence>
<evidence type="ECO:0000256" key="1">
    <source>
        <dbReference type="ARBA" id="ARBA00004459"/>
    </source>
</evidence>
<dbReference type="SUPFAM" id="SSF89392">
    <property type="entry name" value="Prokaryotic lipoproteins and lipoprotein localization factors"/>
    <property type="match status" value="1"/>
</dbReference>
<evidence type="ECO:0000256" key="7">
    <source>
        <dbReference type="ARBA" id="ARBA00022927"/>
    </source>
</evidence>
<keyword evidence="10" id="KW-0143">Chaperone</keyword>
<comment type="subunit">
    <text evidence="3">Monomer.</text>
</comment>
<sequence>MPRIFELDANHLLKSVTWPTPEGDWVVTYQSYDTAITPNLPQRLELKQGERTIKLKMDNWDIQQ</sequence>
<keyword evidence="7" id="KW-0653">Protein transport</keyword>
<evidence type="ECO:0000256" key="2">
    <source>
        <dbReference type="ARBA" id="ARBA00009696"/>
    </source>
</evidence>
<evidence type="ECO:0000256" key="8">
    <source>
        <dbReference type="ARBA" id="ARBA00023136"/>
    </source>
</evidence>
<keyword evidence="6" id="KW-0732">Signal</keyword>
<dbReference type="GO" id="GO:0009279">
    <property type="term" value="C:cell outer membrane"/>
    <property type="evidence" value="ECO:0007669"/>
    <property type="project" value="UniProtKB-SubCell"/>
</dbReference>
<accession>A0A2X2C4W9</accession>
<proteinExistence type="inferred from homology"/>
<protein>
    <recommendedName>
        <fullName evidence="4">Outer-membrane lipoprotein LolB</fullName>
    </recommendedName>
</protein>
<keyword evidence="11" id="KW-0998">Cell outer membrane</keyword>
<evidence type="ECO:0000256" key="6">
    <source>
        <dbReference type="ARBA" id="ARBA00022729"/>
    </source>
</evidence>
<evidence type="ECO:0000313" key="13">
    <source>
        <dbReference type="EMBL" id="SPZ01971.1"/>
    </source>
</evidence>
<dbReference type="Pfam" id="PF03550">
    <property type="entry name" value="LolB"/>
    <property type="match status" value="1"/>
</dbReference>
<comment type="subcellular location">
    <subcellularLocation>
        <location evidence="1">Cell outer membrane</location>
        <topology evidence="1">Lipid-anchor</topology>
    </subcellularLocation>
</comment>
<comment type="similarity">
    <text evidence="2">Belongs to the LolB family.</text>
</comment>
<evidence type="ECO:0000256" key="3">
    <source>
        <dbReference type="ARBA" id="ARBA00011245"/>
    </source>
</evidence>
<keyword evidence="5" id="KW-0813">Transport</keyword>
<dbReference type="EMBL" id="UAUE01000029">
    <property type="protein sequence ID" value="SPZ01971.1"/>
    <property type="molecule type" value="Genomic_DNA"/>
</dbReference>
<keyword evidence="9" id="KW-0564">Palmitate</keyword>
<keyword evidence="12 13" id="KW-0449">Lipoprotein</keyword>
<organism evidence="13 14">
    <name type="scientific">Proteus mirabilis</name>
    <dbReference type="NCBI Taxonomy" id="584"/>
    <lineage>
        <taxon>Bacteria</taxon>
        <taxon>Pseudomonadati</taxon>
        <taxon>Pseudomonadota</taxon>
        <taxon>Gammaproteobacteria</taxon>
        <taxon>Enterobacterales</taxon>
        <taxon>Morganellaceae</taxon>
        <taxon>Proteus</taxon>
    </lineage>
</organism>
<dbReference type="AlphaFoldDB" id="A0A2X2C4W9"/>
<evidence type="ECO:0000256" key="12">
    <source>
        <dbReference type="ARBA" id="ARBA00023288"/>
    </source>
</evidence>
<keyword evidence="8" id="KW-0472">Membrane</keyword>
<gene>
    <name evidence="13" type="primary">lolB_1</name>
    <name evidence="13" type="ORF">NCTC10975_04445</name>
</gene>
<dbReference type="InterPro" id="IPR004565">
    <property type="entry name" value="OM_lipoprot_LolB"/>
</dbReference>
<reference evidence="13 14" key="1">
    <citation type="submission" date="2018-06" db="EMBL/GenBank/DDBJ databases">
        <authorList>
            <consortium name="Pathogen Informatics"/>
            <person name="Doyle S."/>
        </authorList>
    </citation>
    <scope>NUCLEOTIDE SEQUENCE [LARGE SCALE GENOMIC DNA]</scope>
    <source>
        <strain evidence="13 14">NCTC10975</strain>
    </source>
</reference>
<evidence type="ECO:0000313" key="14">
    <source>
        <dbReference type="Proteomes" id="UP000251485"/>
    </source>
</evidence>
<name>A0A2X2C4W9_PROMI</name>
<dbReference type="GO" id="GO:0015031">
    <property type="term" value="P:protein transport"/>
    <property type="evidence" value="ECO:0007669"/>
    <property type="project" value="UniProtKB-KW"/>
</dbReference>
<dbReference type="Proteomes" id="UP000251485">
    <property type="component" value="Unassembled WGS sequence"/>
</dbReference>
<dbReference type="InterPro" id="IPR029046">
    <property type="entry name" value="LolA/LolB/LppX"/>
</dbReference>
<evidence type="ECO:0000256" key="4">
    <source>
        <dbReference type="ARBA" id="ARBA00016202"/>
    </source>
</evidence>
<evidence type="ECO:0000256" key="5">
    <source>
        <dbReference type="ARBA" id="ARBA00022448"/>
    </source>
</evidence>
<evidence type="ECO:0000256" key="9">
    <source>
        <dbReference type="ARBA" id="ARBA00023139"/>
    </source>
</evidence>
<evidence type="ECO:0000256" key="10">
    <source>
        <dbReference type="ARBA" id="ARBA00023186"/>
    </source>
</evidence>
<dbReference type="Gene3D" id="2.50.20.10">
    <property type="entry name" value="Lipoprotein localisation LolA/LolB/LppX"/>
    <property type="match status" value="1"/>
</dbReference>